<dbReference type="Gene3D" id="3.90.1150.10">
    <property type="entry name" value="Aspartate Aminotransferase, domain 1"/>
    <property type="match status" value="1"/>
</dbReference>
<feature type="modified residue" description="N6-(pyridoxal phosphate)lysine" evidence="6">
    <location>
        <position position="293"/>
    </location>
</feature>
<dbReference type="InterPro" id="IPR002129">
    <property type="entry name" value="PyrdxlP-dep_de-COase"/>
</dbReference>
<evidence type="ECO:0000256" key="2">
    <source>
        <dbReference type="ARBA" id="ARBA00009533"/>
    </source>
</evidence>
<proteinExistence type="inferred from homology"/>
<keyword evidence="5 7" id="KW-0456">Lyase</keyword>
<dbReference type="GO" id="GO:0006520">
    <property type="term" value="P:amino acid metabolic process"/>
    <property type="evidence" value="ECO:0007669"/>
    <property type="project" value="InterPro"/>
</dbReference>
<dbReference type="GO" id="GO:0016831">
    <property type="term" value="F:carboxy-lyase activity"/>
    <property type="evidence" value="ECO:0007669"/>
    <property type="project" value="UniProtKB-KW"/>
</dbReference>
<dbReference type="InterPro" id="IPR015424">
    <property type="entry name" value="PyrdxlP-dep_Trfase"/>
</dbReference>
<evidence type="ECO:0000256" key="3">
    <source>
        <dbReference type="ARBA" id="ARBA00022793"/>
    </source>
</evidence>
<dbReference type="GO" id="GO:0005737">
    <property type="term" value="C:cytoplasm"/>
    <property type="evidence" value="ECO:0007669"/>
    <property type="project" value="TreeGrafter"/>
</dbReference>
<sequence length="468" mass="52624">MTSDEFRKNAHAAVDWVADYLENIEQHPVKSQVKPGDIKKQLPEKAPDSSEAFADLMQDLNDIILPGITHWQHPHFHAYFPANSSYPSLIAEILTAGIGAQCMVWETSPAAAELEEQMMEWLKDLMSLPNAWHGVIHDTASTATLTAILTAREQVSKYVINKQGFDGQKLRVYCSAETHSSIEKGAKIAGIGSENVVKIATDEALAMRPDALLAAIEKDLANGLIPCCVVAALGTTGTLAFDPLSAVGQICQKHNVWLHVDAAYAGSAMILPELDWLREGLTFADSYVFNPHKWLLTNFDCSVYFVRDKEALIRTFEILPEYLKTSTRGQVNDYRDWGIQLGRRFRALKLWFVMRTYGKEGLRNILRQHLEFTEQIRQKLERSQHFEILAPPKLNVLVFRYIASSKNPKTVDQTNQQIIEKINASGEAFLSHTRVNGAFAIRLVLGQTHLSERHVEKVWSLLTAHIPE</sequence>
<dbReference type="InterPro" id="IPR010977">
    <property type="entry name" value="Aromatic_deC"/>
</dbReference>
<accession>A0A3D9KXK1</accession>
<evidence type="ECO:0000256" key="4">
    <source>
        <dbReference type="ARBA" id="ARBA00022898"/>
    </source>
</evidence>
<keyword evidence="4 6" id="KW-0663">Pyridoxal phosphate</keyword>
<reference evidence="8 9" key="1">
    <citation type="submission" date="2018-07" db="EMBL/GenBank/DDBJ databases">
        <title>Genomic Encyclopedia of Type Strains, Phase IV (KMG-IV): sequencing the most valuable type-strain genomes for metagenomic binning, comparative biology and taxonomic classification.</title>
        <authorList>
            <person name="Goeker M."/>
        </authorList>
    </citation>
    <scope>NUCLEOTIDE SEQUENCE [LARGE SCALE GENOMIC DNA]</scope>
    <source>
        <strain evidence="8 9">DSM 4134</strain>
    </source>
</reference>
<dbReference type="SUPFAM" id="SSF53383">
    <property type="entry name" value="PLP-dependent transferases"/>
    <property type="match status" value="1"/>
</dbReference>
<dbReference type="Gene3D" id="3.40.640.10">
    <property type="entry name" value="Type I PLP-dependent aspartate aminotransferase-like (Major domain)"/>
    <property type="match status" value="1"/>
</dbReference>
<organism evidence="8 9">
    <name type="scientific">Marinoscillum furvescens DSM 4134</name>
    <dbReference type="NCBI Taxonomy" id="1122208"/>
    <lineage>
        <taxon>Bacteria</taxon>
        <taxon>Pseudomonadati</taxon>
        <taxon>Bacteroidota</taxon>
        <taxon>Cytophagia</taxon>
        <taxon>Cytophagales</taxon>
        <taxon>Reichenbachiellaceae</taxon>
        <taxon>Marinoscillum</taxon>
    </lineage>
</organism>
<dbReference type="AlphaFoldDB" id="A0A3D9KXK1"/>
<dbReference type="RefSeq" id="WP_115869904.1">
    <property type="nucleotide sequence ID" value="NZ_QREG01000025.1"/>
</dbReference>
<keyword evidence="9" id="KW-1185">Reference proteome</keyword>
<dbReference type="PANTHER" id="PTHR11999:SF70">
    <property type="entry name" value="MIP05841P"/>
    <property type="match status" value="1"/>
</dbReference>
<evidence type="ECO:0000256" key="1">
    <source>
        <dbReference type="ARBA" id="ARBA00001933"/>
    </source>
</evidence>
<dbReference type="PRINTS" id="PR00800">
    <property type="entry name" value="YHDCRBOXLASE"/>
</dbReference>
<dbReference type="Gene3D" id="1.20.1340.10">
    <property type="entry name" value="dopa decarboxylase, N-terminal domain"/>
    <property type="match status" value="1"/>
</dbReference>
<dbReference type="OrthoDB" id="9803665at2"/>
<dbReference type="InterPro" id="IPR015422">
    <property type="entry name" value="PyrdxlP-dep_Trfase_small"/>
</dbReference>
<comment type="similarity">
    <text evidence="2 7">Belongs to the group II decarboxylase family.</text>
</comment>
<keyword evidence="3" id="KW-0210">Decarboxylase</keyword>
<evidence type="ECO:0000313" key="8">
    <source>
        <dbReference type="EMBL" id="RED93367.1"/>
    </source>
</evidence>
<dbReference type="GO" id="GO:0019752">
    <property type="term" value="P:carboxylic acid metabolic process"/>
    <property type="evidence" value="ECO:0007669"/>
    <property type="project" value="InterPro"/>
</dbReference>
<comment type="cofactor">
    <cofactor evidence="1 6 7">
        <name>pyridoxal 5'-phosphate</name>
        <dbReference type="ChEBI" id="CHEBI:597326"/>
    </cofactor>
</comment>
<dbReference type="PROSITE" id="PS00392">
    <property type="entry name" value="DDC_GAD_HDC_YDC"/>
    <property type="match status" value="1"/>
</dbReference>
<evidence type="ECO:0000256" key="7">
    <source>
        <dbReference type="RuleBase" id="RU000382"/>
    </source>
</evidence>
<dbReference type="PANTHER" id="PTHR11999">
    <property type="entry name" value="GROUP II PYRIDOXAL-5-PHOSPHATE DECARBOXYLASE"/>
    <property type="match status" value="1"/>
</dbReference>
<evidence type="ECO:0000313" key="9">
    <source>
        <dbReference type="Proteomes" id="UP000256779"/>
    </source>
</evidence>
<dbReference type="Proteomes" id="UP000256779">
    <property type="component" value="Unassembled WGS sequence"/>
</dbReference>
<gene>
    <name evidence="8" type="ORF">C7460_12512</name>
</gene>
<dbReference type="EMBL" id="QREG01000025">
    <property type="protein sequence ID" value="RED93367.1"/>
    <property type="molecule type" value="Genomic_DNA"/>
</dbReference>
<dbReference type="Pfam" id="PF00282">
    <property type="entry name" value="Pyridoxal_deC"/>
    <property type="match status" value="1"/>
</dbReference>
<dbReference type="InterPro" id="IPR015421">
    <property type="entry name" value="PyrdxlP-dep_Trfase_major"/>
</dbReference>
<dbReference type="CDD" id="cd06450">
    <property type="entry name" value="DOPA_deC_like"/>
    <property type="match status" value="1"/>
</dbReference>
<evidence type="ECO:0000256" key="6">
    <source>
        <dbReference type="PIRSR" id="PIRSR602129-50"/>
    </source>
</evidence>
<dbReference type="GO" id="GO:0030170">
    <property type="term" value="F:pyridoxal phosphate binding"/>
    <property type="evidence" value="ECO:0007669"/>
    <property type="project" value="InterPro"/>
</dbReference>
<dbReference type="InterPro" id="IPR021115">
    <property type="entry name" value="Pyridoxal-P_BS"/>
</dbReference>
<evidence type="ECO:0000256" key="5">
    <source>
        <dbReference type="ARBA" id="ARBA00023239"/>
    </source>
</evidence>
<comment type="caution">
    <text evidence="8">The sequence shown here is derived from an EMBL/GenBank/DDBJ whole genome shotgun (WGS) entry which is preliminary data.</text>
</comment>
<name>A0A3D9KXK1_MARFU</name>
<protein>
    <submittedName>
        <fullName evidence="8">Aromatic-L-amino-acid decarboxylase</fullName>
    </submittedName>
</protein>